<dbReference type="SUPFAM" id="SSF56784">
    <property type="entry name" value="HAD-like"/>
    <property type="match status" value="1"/>
</dbReference>
<dbReference type="Gene3D" id="3.40.50.1000">
    <property type="entry name" value="HAD superfamily/HAD-like"/>
    <property type="match status" value="1"/>
</dbReference>
<dbReference type="Gene3D" id="1.10.150.240">
    <property type="entry name" value="Putative phosphatase, domain 2"/>
    <property type="match status" value="1"/>
</dbReference>
<dbReference type="SFLD" id="SFLDG01129">
    <property type="entry name" value="C1.5:_HAD__Beta-PGM__Phosphata"/>
    <property type="match status" value="1"/>
</dbReference>
<dbReference type="SUPFAM" id="SSF48208">
    <property type="entry name" value="Six-hairpin glycosidases"/>
    <property type="match status" value="1"/>
</dbReference>
<evidence type="ECO:0000256" key="1">
    <source>
        <dbReference type="ARBA" id="ARBA00006171"/>
    </source>
</evidence>
<keyword evidence="6" id="KW-1185">Reference proteome</keyword>
<dbReference type="Pfam" id="PF03633">
    <property type="entry name" value="Glyco_hydro_65C"/>
    <property type="match status" value="1"/>
</dbReference>
<dbReference type="InterPro" id="IPR008928">
    <property type="entry name" value="6-hairpin_glycosidase_sf"/>
</dbReference>
<dbReference type="RefSeq" id="WP_185894414.1">
    <property type="nucleotide sequence ID" value="NZ_CP060028.1"/>
</dbReference>
<evidence type="ECO:0000259" key="3">
    <source>
        <dbReference type="Pfam" id="PF03633"/>
    </source>
</evidence>
<dbReference type="Proteomes" id="UP000515506">
    <property type="component" value="Chromosome"/>
</dbReference>
<dbReference type="InterPro" id="IPR011013">
    <property type="entry name" value="Gal_mutarotase_sf_dom"/>
</dbReference>
<dbReference type="Gene3D" id="2.60.420.10">
    <property type="entry name" value="Maltose phosphorylase, domain 3"/>
    <property type="match status" value="1"/>
</dbReference>
<dbReference type="PANTHER" id="PTHR11051:SF13">
    <property type="entry name" value="GLYCOSYL TRANSFERASE"/>
    <property type="match status" value="1"/>
</dbReference>
<dbReference type="EMBL" id="CP060028">
    <property type="protein sequence ID" value="QND79027.1"/>
    <property type="molecule type" value="Genomic_DNA"/>
</dbReference>
<dbReference type="CDD" id="cd02598">
    <property type="entry name" value="HAD_BPGM"/>
    <property type="match status" value="1"/>
</dbReference>
<proteinExistence type="inferred from homology"/>
<dbReference type="InterPro" id="IPR012341">
    <property type="entry name" value="6hp_glycosidase-like_sf"/>
</dbReference>
<dbReference type="InterPro" id="IPR036412">
    <property type="entry name" value="HAD-like_sf"/>
</dbReference>
<evidence type="ECO:0000259" key="4">
    <source>
        <dbReference type="Pfam" id="PF03636"/>
    </source>
</evidence>
<gene>
    <name evidence="5" type="primary">pgmB</name>
    <name evidence="5" type="ORF">H4W19_11640</name>
</gene>
<dbReference type="InterPro" id="IPR010976">
    <property type="entry name" value="B-phosphoglucomutase_hydrolase"/>
</dbReference>
<dbReference type="InterPro" id="IPR005194">
    <property type="entry name" value="Glyco_hydro_65_C"/>
</dbReference>
<organism evidence="5 6">
    <name type="scientific">Pseudoxanthomonas mexicana</name>
    <dbReference type="NCBI Taxonomy" id="128785"/>
    <lineage>
        <taxon>Bacteria</taxon>
        <taxon>Pseudomonadati</taxon>
        <taxon>Pseudomonadota</taxon>
        <taxon>Gammaproteobacteria</taxon>
        <taxon>Lysobacterales</taxon>
        <taxon>Lysobacteraceae</taxon>
        <taxon>Pseudoxanthomonas</taxon>
    </lineage>
</organism>
<feature type="domain" description="Glycoside hydrolase family 65 central catalytic" evidence="2">
    <location>
        <begin position="334"/>
        <end position="697"/>
    </location>
</feature>
<keyword evidence="5" id="KW-0413">Isomerase</keyword>
<dbReference type="InterPro" id="IPR023214">
    <property type="entry name" value="HAD_sf"/>
</dbReference>
<dbReference type="Gene3D" id="2.70.98.40">
    <property type="entry name" value="Glycoside hydrolase, family 65, N-terminal domain"/>
    <property type="match status" value="1"/>
</dbReference>
<evidence type="ECO:0000313" key="6">
    <source>
        <dbReference type="Proteomes" id="UP000515506"/>
    </source>
</evidence>
<dbReference type="InterPro" id="IPR010972">
    <property type="entry name" value="Beta-PGM"/>
</dbReference>
<dbReference type="NCBIfam" id="TIGR01990">
    <property type="entry name" value="bPGM"/>
    <property type="match status" value="1"/>
</dbReference>
<dbReference type="NCBIfam" id="TIGR02009">
    <property type="entry name" value="PGMB-YQAB-SF"/>
    <property type="match status" value="1"/>
</dbReference>
<sequence length="1004" mass="109407">MSVEQRRTDISVEDAASGAGLADPWRLTQRAFDPVRAARDETLFALANGTLGVRGALEEADSASDGTFLSSVFEQNPIHYHERFPGFTRSTDTRVPVAEGKHIRLRLGDAPLRLHEAEWLDFERTLDLAAGALVRRLRLKTAQGQTLEIRARRVVPLAERALLAIRFEVASIDYTGPLTLCSSIETGRQAIEQGDDPRIGVHGGKGLQVAEEQADAEGARLTQRTHHSGVALICAQRHRLSPGVVTTAAYAGEGRVEQRFGATLTPGASVVIEKYVAYDDGNGQAADGVDAVLARALRDGFDGIADAHADAMHAFWQRAGLSVDGDPAAELALRFNLFHLLQSAGRDGINGTAAKGITGEGYEGHCFWDTEAFVLPVMAFTAPDVARAMLMYRYRTLDGARETARAMNHPRGALYPWRTIAGRECSAHYPSGSAAYHINAAIAYGIGLYLDASDDLDFLSEAGAEILFETARIWPQAGHFNPRLDGAFCIHEVTGPDEYTTLVNNNWYTNRMAQRHLQRAVAAWRRLSADRPDALHALAARIGLDDEEVALWERAADAMYLPVDEALGIHPQDDDFLAKPRWPFPKREGAHRPLLLDYHPLTLYRHQVCKQADVVMAMVLAGDGVDLGTKRRDFDYYEAVTTHDSTLSAPVYGILASEVGQDEKAWHYFDASLRVDLDDLHGNTDHGVHMAAMAGSWLGLVQGFGGLRVAGGRLRFAPTLPNAWKGYGFNLRWRGCALRVDVDARGVRYRLDEGELLAFAHAGSEVVLRPGREVILPLAVLSPPKAVFPRVCHALIFDLDGVLTDTAHTHYRAWKRLADEIGVPFDLQVNERLKGVDRMASLEIILERASRSYSADEKRALADTKNGYYVQEIAGVGPQDLFDGVRDVLDAARAAGLKLGLASASRNAPALLQKLGIADCFDYIADAGRIVRAKPDPAIFLDVAAALGVPAHRCIGVEDAAAGIEAIHAACMAAIGIGDARALRHADAVIPRIADFDLRTFVSN</sequence>
<dbReference type="SFLD" id="SFLDS00003">
    <property type="entry name" value="Haloacid_Dehalogenase"/>
    <property type="match status" value="1"/>
</dbReference>
<name>A0ABX6R747_PSEMX</name>
<dbReference type="PANTHER" id="PTHR11051">
    <property type="entry name" value="GLYCOSYL HYDROLASE-RELATED"/>
    <property type="match status" value="1"/>
</dbReference>
<feature type="domain" description="Glycoside hydrolase family 65 C-terminal" evidence="3">
    <location>
        <begin position="707"/>
        <end position="768"/>
    </location>
</feature>
<dbReference type="InterPro" id="IPR005195">
    <property type="entry name" value="Glyco_hydro_65_M"/>
</dbReference>
<dbReference type="InterPro" id="IPR037018">
    <property type="entry name" value="GH65_N"/>
</dbReference>
<evidence type="ECO:0000313" key="5">
    <source>
        <dbReference type="EMBL" id="QND79027.1"/>
    </source>
</evidence>
<dbReference type="SUPFAM" id="SSF74650">
    <property type="entry name" value="Galactose mutarotase-like"/>
    <property type="match status" value="1"/>
</dbReference>
<feature type="domain" description="Glycoside hydrolase family 65 N-terminal" evidence="4">
    <location>
        <begin position="29"/>
        <end position="278"/>
    </location>
</feature>
<dbReference type="InterPro" id="IPR006439">
    <property type="entry name" value="HAD-SF_hydro_IA"/>
</dbReference>
<reference evidence="5 6" key="1">
    <citation type="submission" date="2020-08" db="EMBL/GenBank/DDBJ databases">
        <title>Streptomycin resistant and MDR strain, P. mexicana.</title>
        <authorList>
            <person name="Ganesh-kumar S."/>
            <person name="Zhe T."/>
            <person name="Yu Z."/>
            <person name="Min Y."/>
        </authorList>
    </citation>
    <scope>NUCLEOTIDE SEQUENCE [LARGE SCALE GENOMIC DNA]</scope>
    <source>
        <strain evidence="5 6">GTZY</strain>
    </source>
</reference>
<dbReference type="Gene3D" id="1.50.10.10">
    <property type="match status" value="1"/>
</dbReference>
<protein>
    <submittedName>
        <fullName evidence="5">Beta-phosphoglucomutase</fullName>
        <ecNumber evidence="5">5.4.2.6</ecNumber>
    </submittedName>
</protein>
<dbReference type="Pfam" id="PF03632">
    <property type="entry name" value="Glyco_hydro_65m"/>
    <property type="match status" value="1"/>
</dbReference>
<comment type="similarity">
    <text evidence="1">Belongs to the HAD-like hydrolase superfamily. CbbY/CbbZ/Gph/YieH family.</text>
</comment>
<dbReference type="GO" id="GO:0008801">
    <property type="term" value="F:beta-phosphoglucomutase activity"/>
    <property type="evidence" value="ECO:0007669"/>
    <property type="project" value="UniProtKB-EC"/>
</dbReference>
<dbReference type="InterPro" id="IPR005196">
    <property type="entry name" value="Glyco_hydro_65_N"/>
</dbReference>
<evidence type="ECO:0000259" key="2">
    <source>
        <dbReference type="Pfam" id="PF03632"/>
    </source>
</evidence>
<dbReference type="EC" id="5.4.2.6" evidence="5"/>
<dbReference type="Pfam" id="PF03636">
    <property type="entry name" value="Glyco_hydro_65N"/>
    <property type="match status" value="1"/>
</dbReference>
<dbReference type="Pfam" id="PF00702">
    <property type="entry name" value="Hydrolase"/>
    <property type="match status" value="1"/>
</dbReference>
<accession>A0ABX6R747</accession>
<dbReference type="NCBIfam" id="TIGR01509">
    <property type="entry name" value="HAD-SF-IA-v3"/>
    <property type="match status" value="1"/>
</dbReference>
<dbReference type="InterPro" id="IPR023198">
    <property type="entry name" value="PGP-like_dom2"/>
</dbReference>
<dbReference type="SFLD" id="SFLDG01135">
    <property type="entry name" value="C1.5.6:_HAD__Beta-PGM__Phospha"/>
    <property type="match status" value="1"/>
</dbReference>